<comment type="similarity">
    <text evidence="1">Belongs to the arginase family.</text>
</comment>
<dbReference type="EMBL" id="BRVO01000001">
    <property type="protein sequence ID" value="GLB47732.1"/>
    <property type="molecule type" value="Genomic_DNA"/>
</dbReference>
<evidence type="ECO:0000313" key="3">
    <source>
        <dbReference type="Proteomes" id="UP001143543"/>
    </source>
</evidence>
<gene>
    <name evidence="2" type="primary">fjo29</name>
    <name evidence="2" type="ORF">Y10_01000</name>
</gene>
<name>A0ABQ5MEC6_9FLAO</name>
<dbReference type="PROSITE" id="PS51409">
    <property type="entry name" value="ARGINASE_2"/>
    <property type="match status" value="1"/>
</dbReference>
<proteinExistence type="inferred from homology"/>
<dbReference type="InterPro" id="IPR006035">
    <property type="entry name" value="Ureohydrolase"/>
</dbReference>
<dbReference type="CDD" id="cd09988">
    <property type="entry name" value="Formimidoylglutamase"/>
    <property type="match status" value="1"/>
</dbReference>
<dbReference type="RefSeq" id="WP_281763400.1">
    <property type="nucleotide sequence ID" value="NZ_BRVO01000001.1"/>
</dbReference>
<dbReference type="Pfam" id="PF00491">
    <property type="entry name" value="Arginase"/>
    <property type="match status" value="1"/>
</dbReference>
<organism evidence="2 3">
    <name type="scientific">Neptunitalea lumnitzerae</name>
    <dbReference type="NCBI Taxonomy" id="2965509"/>
    <lineage>
        <taxon>Bacteria</taxon>
        <taxon>Pseudomonadati</taxon>
        <taxon>Bacteroidota</taxon>
        <taxon>Flavobacteriia</taxon>
        <taxon>Flavobacteriales</taxon>
        <taxon>Flavobacteriaceae</taxon>
        <taxon>Neptunitalea</taxon>
    </lineage>
</organism>
<accession>A0ABQ5MEC6</accession>
<evidence type="ECO:0000256" key="1">
    <source>
        <dbReference type="PROSITE-ProRule" id="PRU00742"/>
    </source>
</evidence>
<dbReference type="Proteomes" id="UP001143543">
    <property type="component" value="Unassembled WGS sequence"/>
</dbReference>
<sequence>MGLEFLTPINEDVVQYAAALNVYTIGSKMVLHTQEHGIPDLEGVTVALVGVPEYRGAKYTISDPSNLEELRRQFYQLFPGNWNVTIADLGNIEPGASVQDTYFALKEVTAALVKQHITPIVLGGTQDLTYATYRAYDQLDQMVNLVAIDSSFDLVFNDEGLHERSFLNSVIQENPPNLSDYANIGYQVYYNSQEAVDLMEKLFFEYYRLGEATNAMNTMEPVFRNADLVSVDMKVVQGTDLGNAPGTYPNGFNSREICGLARYAGISDKVSCYGIYNMVSTEKCYQLTAQVIWYFIEGVNYRFHEYPFGTKEDFLKYIVPVDDTELIFYKSNVSGRWWIEITNFGNSYNNFVKETLIPCTEQDYIDATQQNIPERWWRIYRKSVN</sequence>
<protein>
    <submittedName>
        <fullName evidence="2">Arginase</fullName>
    </submittedName>
</protein>
<keyword evidence="3" id="KW-1185">Reference proteome</keyword>
<dbReference type="InterPro" id="IPR023696">
    <property type="entry name" value="Ureohydrolase_dom_sf"/>
</dbReference>
<dbReference type="Gene3D" id="3.40.800.10">
    <property type="entry name" value="Ureohydrolase domain"/>
    <property type="match status" value="1"/>
</dbReference>
<reference evidence="2" key="1">
    <citation type="submission" date="2022-07" db="EMBL/GenBank/DDBJ databases">
        <title>Taxonomy of Novel Oxalotrophic and Methylotrophic Bacteria.</title>
        <authorList>
            <person name="Sahin N."/>
            <person name="Tani A."/>
        </authorList>
    </citation>
    <scope>NUCLEOTIDE SEQUENCE</scope>
    <source>
        <strain evidence="2">Y10</strain>
    </source>
</reference>
<dbReference type="SUPFAM" id="SSF52768">
    <property type="entry name" value="Arginase/deacetylase"/>
    <property type="match status" value="1"/>
</dbReference>
<comment type="caution">
    <text evidence="2">The sequence shown here is derived from an EMBL/GenBank/DDBJ whole genome shotgun (WGS) entry which is preliminary data.</text>
</comment>
<evidence type="ECO:0000313" key="2">
    <source>
        <dbReference type="EMBL" id="GLB47732.1"/>
    </source>
</evidence>